<sequence>GRMEIQNRVEVGKLKEPEALLSTLERLPVDALCHLFTFTSNCIASLRATSSALARGVDVFRSIRRNRPTIDHIYLSQNDEMPRLLLSILCPPASTVYFTFPASSERTAGQIDYLHVGESNAIMLNEIKHAFG</sequence>
<organism evidence="1 2">
    <name type="scientific">Pristionchus fissidentatus</name>
    <dbReference type="NCBI Taxonomy" id="1538716"/>
    <lineage>
        <taxon>Eukaryota</taxon>
        <taxon>Metazoa</taxon>
        <taxon>Ecdysozoa</taxon>
        <taxon>Nematoda</taxon>
        <taxon>Chromadorea</taxon>
        <taxon>Rhabditida</taxon>
        <taxon>Rhabditina</taxon>
        <taxon>Diplogasteromorpha</taxon>
        <taxon>Diplogasteroidea</taxon>
        <taxon>Neodiplogasteridae</taxon>
        <taxon>Pristionchus</taxon>
    </lineage>
</organism>
<comment type="caution">
    <text evidence="1">The sequence shown here is derived from an EMBL/GenBank/DDBJ whole genome shotgun (WGS) entry which is preliminary data.</text>
</comment>
<dbReference type="AlphaFoldDB" id="A0AAV5V126"/>
<dbReference type="EMBL" id="BTSY01000001">
    <property type="protein sequence ID" value="GMT12133.1"/>
    <property type="molecule type" value="Genomic_DNA"/>
</dbReference>
<proteinExistence type="predicted"/>
<keyword evidence="2" id="KW-1185">Reference proteome</keyword>
<dbReference type="Proteomes" id="UP001432322">
    <property type="component" value="Unassembled WGS sequence"/>
</dbReference>
<feature type="non-terminal residue" evidence="1">
    <location>
        <position position="1"/>
    </location>
</feature>
<evidence type="ECO:0008006" key="3">
    <source>
        <dbReference type="Google" id="ProtNLM"/>
    </source>
</evidence>
<protein>
    <recommendedName>
        <fullName evidence="3">F-box domain-containing protein</fullName>
    </recommendedName>
</protein>
<reference evidence="1" key="1">
    <citation type="submission" date="2023-10" db="EMBL/GenBank/DDBJ databases">
        <title>Genome assembly of Pristionchus species.</title>
        <authorList>
            <person name="Yoshida K."/>
            <person name="Sommer R.J."/>
        </authorList>
    </citation>
    <scope>NUCLEOTIDE SEQUENCE</scope>
    <source>
        <strain evidence="1">RS5133</strain>
    </source>
</reference>
<feature type="non-terminal residue" evidence="1">
    <location>
        <position position="132"/>
    </location>
</feature>
<evidence type="ECO:0000313" key="2">
    <source>
        <dbReference type="Proteomes" id="UP001432322"/>
    </source>
</evidence>
<gene>
    <name evidence="1" type="ORF">PFISCL1PPCAC_3430</name>
</gene>
<accession>A0AAV5V126</accession>
<name>A0AAV5V126_9BILA</name>
<evidence type="ECO:0000313" key="1">
    <source>
        <dbReference type="EMBL" id="GMT12133.1"/>
    </source>
</evidence>